<dbReference type="SMART" id="SM00028">
    <property type="entry name" value="TPR"/>
    <property type="match status" value="3"/>
</dbReference>
<organism evidence="2 3">
    <name type="scientific">Flavobacterium piscis</name>
    <dbReference type="NCBI Taxonomy" id="1114874"/>
    <lineage>
        <taxon>Bacteria</taxon>
        <taxon>Pseudomonadati</taxon>
        <taxon>Bacteroidota</taxon>
        <taxon>Flavobacteriia</taxon>
        <taxon>Flavobacteriales</taxon>
        <taxon>Flavobacteriaceae</taxon>
        <taxon>Flavobacterium</taxon>
    </lineage>
</organism>
<dbReference type="RefSeq" id="WP_310283513.1">
    <property type="nucleotide sequence ID" value="NZ_JAVDWQ010000018.1"/>
</dbReference>
<evidence type="ECO:0000313" key="2">
    <source>
        <dbReference type="EMBL" id="MDR7212085.1"/>
    </source>
</evidence>
<dbReference type="Gene3D" id="1.25.40.10">
    <property type="entry name" value="Tetratricopeptide repeat domain"/>
    <property type="match status" value="1"/>
</dbReference>
<evidence type="ECO:0000256" key="1">
    <source>
        <dbReference type="PROSITE-ProRule" id="PRU00339"/>
    </source>
</evidence>
<dbReference type="SUPFAM" id="SSF48452">
    <property type="entry name" value="TPR-like"/>
    <property type="match status" value="1"/>
</dbReference>
<reference evidence="2 3" key="1">
    <citation type="submission" date="2023-07" db="EMBL/GenBank/DDBJ databases">
        <title>Sorghum-associated microbial communities from plants grown in Nebraska, USA.</title>
        <authorList>
            <person name="Schachtman D."/>
        </authorList>
    </citation>
    <scope>NUCLEOTIDE SEQUENCE [LARGE SCALE GENOMIC DNA]</scope>
    <source>
        <strain evidence="2 3">4129</strain>
    </source>
</reference>
<proteinExistence type="predicted"/>
<sequence length="1628" mass="188510">MQLNLESEIESELKHIIQEAILSGSINPDSLRMLILSPDSSYEKLRVYILDEWRDYFYEDDTPIIGEINISKWLDVADEALERQLDLDTSYIEIAKGIDKKYLLTPPAIDFKHLEILEEAYLAFLVCLREELLSQIETALSNVAISFSHADFKNIVGFFTHKLTYNLEDDLLLHAFNNPEGGKGDFYKVELGLPNYTNSDHYLRFLESGIRLFCVEGTQLEKYSEKSEVYSYDISDIAFVYFEDKKIHFRLNDEFHNWTLAPGITKVEKGDKSDEDFLQALGQFLSKFPDKIFSPKNIPHPITENEQFQEWLDKVLEYNLEIYPVHFEKIYNFGEAAYRYYLQQIPKTSDQSERASRFLASKLFYSGRFQESLDIYENALKLANYEKIKCLCAMLFLHQKEKYGILHSSIDSKSEQITLELLDTLWLLRKPLDVDALKSIEEKITPQLNANNRSDTYLVSVVCTKVYSLLNEREKALLHLQSVPTRDTFEKAILEQELKHVDYIMQAYEELQQKNELKIAFDKHVENHSLDTSQKKKVTREKSTYDHSYYVNHKIEFKDNVWVYPLSAESFVAVREENGYELVLAKISSDNLVEIVQQISLPETSKVRSCLYLDGIVYMADAENGITRYKISEKSIELDNIVYKNKKSKAKYETFTISDGYLFASNNEYLEIFELNKPDAAVVSDSLYIRNSYHLLVRHNLLVVGAGSGFLFLVDISDKKNPVCLSMIQEDSTPESMHVEFIDHYMVSRSVYDIKDPTEPKWISYVGHDFASTYYFVEKPKVPIISTGSEFLFTTLKLENGTPVYTNWLESLNAETLDYECAIYNIATAYFGEKLISYTQDEIIFWEKGSSPAIEKIDIHKAVETMVKNCFQFIVDEYPTFSIGKVVLQKPLFQNHIKIFFHKSSSLTIHNDSIEVQALPIISSSLAIYKYYEVELKKPLGSSKMQFEYDGEAIIKQLLQDRRFEEHAARHMLALTDKETSYLFFPTKPWKPFRVNTTQKPKESIKDIILSKNDNRIDLLIEEISESKALLEELLGILNMKIFIPKVVPKLTNKFTMPEGSAEITAEHQEPDVKTNLSKDDVAEEQVEPIMYSSPVYIVDPDYTPKAETEGEANKIPEGFLANTPETNDLKFKAFKILCFLPDKVLVRNILFNGMKFGYLHYNLDVMPDDGHYDELLISKFLSDYHDLWEDFGNDEEIKFFLLSILDKLLNPELQARLAYRYKQYNHPSIATHIRRLLEVGFSYNTYVGEATDIDLSTLPPEVIKPFKAVLLEKFETYEKAADDNLRIEAEQQLVFCYALLNKLGYEQIPEIVNNKLLRAVKEREQYEQIFEEEEGEYEDESIFLVKLYRKAKVKRLIEYYQTPSGSVWPLEEAPELFSESWKQTIKTLLEQGTLSFGDAFKTDYIKRLEENIPLDKSYENDREFAYQLICYTYNHIQKKPEMASLIEPLMLAVDKNKEAFRNKLDIPALKDKNKYTLLQAAWNDLKNQNFDVAEQKADAVLIMDPTMGQVHYLKARLLWLREGIPAYLAQQQYFMEKVAHDVGAQAQLYNLSGCALDTEKKYEEALAYFNKAALLAPTDPIYIANIAEIYYKLGKPKEALKHAKASIANGNETAILLEIIENSGVLI</sequence>
<keyword evidence="3" id="KW-1185">Reference proteome</keyword>
<dbReference type="InterPro" id="IPR011990">
    <property type="entry name" value="TPR-like_helical_dom_sf"/>
</dbReference>
<keyword evidence="1" id="KW-0802">TPR repeat</keyword>
<feature type="repeat" description="TPR" evidence="1">
    <location>
        <begin position="1547"/>
        <end position="1580"/>
    </location>
</feature>
<name>A0ABU1YCX4_9FLAO</name>
<protein>
    <submittedName>
        <fullName evidence="2">Tfp pilus assembly protein PilF</fullName>
    </submittedName>
</protein>
<dbReference type="EMBL" id="JAVDWQ010000018">
    <property type="protein sequence ID" value="MDR7212085.1"/>
    <property type="molecule type" value="Genomic_DNA"/>
</dbReference>
<dbReference type="PROSITE" id="PS50005">
    <property type="entry name" value="TPR"/>
    <property type="match status" value="1"/>
</dbReference>
<comment type="caution">
    <text evidence="2">The sequence shown here is derived from an EMBL/GenBank/DDBJ whole genome shotgun (WGS) entry which is preliminary data.</text>
</comment>
<gene>
    <name evidence="2" type="ORF">J2W48_004042</name>
</gene>
<dbReference type="Proteomes" id="UP001269081">
    <property type="component" value="Unassembled WGS sequence"/>
</dbReference>
<evidence type="ECO:0000313" key="3">
    <source>
        <dbReference type="Proteomes" id="UP001269081"/>
    </source>
</evidence>
<dbReference type="InterPro" id="IPR019734">
    <property type="entry name" value="TPR_rpt"/>
</dbReference>
<accession>A0ABU1YCX4</accession>